<dbReference type="Proteomes" id="UP000019149">
    <property type="component" value="Unassembled WGS sequence"/>
</dbReference>
<dbReference type="RefSeq" id="XP_024346250.1">
    <property type="nucleotide sequence ID" value="XM_024499348.1"/>
</dbReference>
<proteinExistence type="predicted"/>
<dbReference type="KEGG" id="egl:EGR_10099"/>
<sequence>MCLFLIRHYLKNMMVLPNYTNYKCRLAISSGIAQVCPFMSLQVPLGWWGSGRIAKLRNCYLHTDVAAGPHETFPYDLRLVSLPLLLALLYNTALGQVPCSDVILRPPVTARHQSSHLQHMHFLRPATVYHPALESRIDVLHGQVRFSLSPMCCPEISIDMKEDIMLGQNMHILRAEGSGSTGMA</sequence>
<gene>
    <name evidence="1" type="ORF">EGR_10099</name>
</gene>
<accession>W6UNU9</accession>
<organism evidence="1 2">
    <name type="scientific">Echinococcus granulosus</name>
    <name type="common">Hydatid tapeworm</name>
    <dbReference type="NCBI Taxonomy" id="6210"/>
    <lineage>
        <taxon>Eukaryota</taxon>
        <taxon>Metazoa</taxon>
        <taxon>Spiralia</taxon>
        <taxon>Lophotrochozoa</taxon>
        <taxon>Platyhelminthes</taxon>
        <taxon>Cestoda</taxon>
        <taxon>Eucestoda</taxon>
        <taxon>Cyclophyllidea</taxon>
        <taxon>Taeniidae</taxon>
        <taxon>Echinococcus</taxon>
        <taxon>Echinococcus granulosus group</taxon>
    </lineage>
</organism>
<comment type="caution">
    <text evidence="1">The sequence shown here is derived from an EMBL/GenBank/DDBJ whole genome shotgun (WGS) entry which is preliminary data.</text>
</comment>
<evidence type="ECO:0000313" key="2">
    <source>
        <dbReference type="Proteomes" id="UP000019149"/>
    </source>
</evidence>
<dbReference type="AlphaFoldDB" id="W6UNU9"/>
<keyword evidence="2" id="KW-1185">Reference proteome</keyword>
<name>W6UNU9_ECHGR</name>
<reference evidence="1 2" key="1">
    <citation type="journal article" date="2013" name="Nat. Genet.">
        <title>The genome of the hydatid tapeworm Echinococcus granulosus.</title>
        <authorList>
            <person name="Zheng H."/>
            <person name="Zhang W."/>
            <person name="Zhang L."/>
            <person name="Zhang Z."/>
            <person name="Li J."/>
            <person name="Lu G."/>
            <person name="Zhu Y."/>
            <person name="Wang Y."/>
            <person name="Huang Y."/>
            <person name="Liu J."/>
            <person name="Kang H."/>
            <person name="Chen J."/>
            <person name="Wang L."/>
            <person name="Chen A."/>
            <person name="Yu S."/>
            <person name="Gao Z."/>
            <person name="Jin L."/>
            <person name="Gu W."/>
            <person name="Wang Z."/>
            <person name="Zhao L."/>
            <person name="Shi B."/>
            <person name="Wen H."/>
            <person name="Lin R."/>
            <person name="Jones M.K."/>
            <person name="Brejova B."/>
            <person name="Vinar T."/>
            <person name="Zhao G."/>
            <person name="McManus D.P."/>
            <person name="Chen Z."/>
            <person name="Zhou Y."/>
            <person name="Wang S."/>
        </authorList>
    </citation>
    <scope>NUCLEOTIDE SEQUENCE [LARGE SCALE GENOMIC DNA]</scope>
</reference>
<dbReference type="EMBL" id="APAU02000189">
    <property type="protein sequence ID" value="EUB55054.1"/>
    <property type="molecule type" value="Genomic_DNA"/>
</dbReference>
<dbReference type="CTD" id="36345814"/>
<dbReference type="GeneID" id="36345814"/>
<protein>
    <submittedName>
        <fullName evidence="1">Uncharacterized protein</fullName>
    </submittedName>
</protein>
<evidence type="ECO:0000313" key="1">
    <source>
        <dbReference type="EMBL" id="EUB55054.1"/>
    </source>
</evidence>